<evidence type="ECO:0000313" key="1">
    <source>
        <dbReference type="EMBL" id="DAF60428.1"/>
    </source>
</evidence>
<reference evidence="1" key="1">
    <citation type="journal article" date="2021" name="Proc. Natl. Acad. Sci. U.S.A.">
        <title>A Catalog of Tens of Thousands of Viruses from Human Metagenomes Reveals Hidden Associations with Chronic Diseases.</title>
        <authorList>
            <person name="Tisza M.J."/>
            <person name="Buck C.B."/>
        </authorList>
    </citation>
    <scope>NUCLEOTIDE SEQUENCE</scope>
    <source>
        <strain evidence="1">CtmHK36</strain>
    </source>
</reference>
<proteinExistence type="predicted"/>
<organism evidence="1">
    <name type="scientific">Siphoviridae sp. ctmHK36</name>
    <dbReference type="NCBI Taxonomy" id="2827931"/>
    <lineage>
        <taxon>Viruses</taxon>
        <taxon>Duplodnaviria</taxon>
        <taxon>Heunggongvirae</taxon>
        <taxon>Uroviricota</taxon>
        <taxon>Caudoviricetes</taxon>
    </lineage>
</organism>
<sequence length="101" mass="11387">MDKKELKIIKLLDKASGYAGKMQDCLDDALEVALSDKGLTKKEKSLLAVSYATGGEEAVERVNDGSINDECSNYYDSELRDKRIQEIYNMTGDQIRELYNL</sequence>
<name>A0A8S5TAT7_9CAUD</name>
<dbReference type="EMBL" id="BK032788">
    <property type="protein sequence ID" value="DAF60428.1"/>
    <property type="molecule type" value="Genomic_DNA"/>
</dbReference>
<protein>
    <submittedName>
        <fullName evidence="1">Uncharacterized protein</fullName>
    </submittedName>
</protein>
<accession>A0A8S5TAT7</accession>